<dbReference type="PRINTS" id="PR00081">
    <property type="entry name" value="GDHRDH"/>
</dbReference>
<organism evidence="5 6">
    <name type="scientific">Pyrenophora teres f. teres</name>
    <dbReference type="NCBI Taxonomy" id="97479"/>
    <lineage>
        <taxon>Eukaryota</taxon>
        <taxon>Fungi</taxon>
        <taxon>Dikarya</taxon>
        <taxon>Ascomycota</taxon>
        <taxon>Pezizomycotina</taxon>
        <taxon>Dothideomycetes</taxon>
        <taxon>Pleosporomycetidae</taxon>
        <taxon>Pleosporales</taxon>
        <taxon>Pleosporineae</taxon>
        <taxon>Pleosporaceae</taxon>
        <taxon>Pyrenophora</taxon>
    </lineage>
</organism>
<evidence type="ECO:0000256" key="3">
    <source>
        <dbReference type="ARBA" id="ARBA00023002"/>
    </source>
</evidence>
<dbReference type="InterPro" id="IPR002347">
    <property type="entry name" value="SDR_fam"/>
</dbReference>
<dbReference type="EMBL" id="HG992988">
    <property type="protein sequence ID" value="CAE7219487.1"/>
    <property type="molecule type" value="Genomic_DNA"/>
</dbReference>
<accession>A0A6S6WHF0</accession>
<dbReference type="SUPFAM" id="SSF51735">
    <property type="entry name" value="NAD(P)-binding Rossmann-fold domains"/>
    <property type="match status" value="1"/>
</dbReference>
<sequence>MSTSLTIVVTGSNRGIGQGIIHLLSKTQYPRPLIIYATSRSGSNLNISSISPNEIRYAKLDITSIASIHTFLQSSIPETGKIDILINNVGINNNNNETSDTASQTIDVNYHSTKTICNIFLHEGRMKNTPGARIVNVSSTASTLSNYPSSTQSRFRSVRTISDIDVLADEYITSVKSNAQEAAGFGAPPKSYQVSKALLNSLTVVLARENKSVKVNCCCPGWVDSDMGRLVGRAPKTAEEGARIPVRLAVGVLGEEGDGDGGFGIGDLKENKEEVSGKYYGNDGVTDVGWGKIQNW</sequence>
<reference evidence="5" key="1">
    <citation type="submission" date="2021-02" db="EMBL/GenBank/DDBJ databases">
        <authorList>
            <person name="Syme A R."/>
            <person name="Syme A R."/>
            <person name="Moolhuijzen P."/>
        </authorList>
    </citation>
    <scope>NUCLEOTIDE SEQUENCE</scope>
    <source>
        <strain evidence="5">W1-1</strain>
    </source>
</reference>
<comment type="similarity">
    <text evidence="1 4">Belongs to the short-chain dehydrogenases/reductases (SDR) family.</text>
</comment>
<dbReference type="Proteomes" id="UP000472372">
    <property type="component" value="Chromosome 12"/>
</dbReference>
<keyword evidence="3" id="KW-0560">Oxidoreductase</keyword>
<evidence type="ECO:0000256" key="2">
    <source>
        <dbReference type="ARBA" id="ARBA00022857"/>
    </source>
</evidence>
<dbReference type="PANTHER" id="PTHR43963">
    <property type="entry name" value="CARBONYL REDUCTASE 1-RELATED"/>
    <property type="match status" value="1"/>
</dbReference>
<dbReference type="Gene3D" id="3.40.50.720">
    <property type="entry name" value="NAD(P)-binding Rossmann-like Domain"/>
    <property type="match status" value="1"/>
</dbReference>
<dbReference type="PANTHER" id="PTHR43963:SF6">
    <property type="entry name" value="CHAIN DEHYDROGENASE FAMILY PROTEIN, PUTATIVE (AFU_ORTHOLOGUE AFUA_3G15350)-RELATED"/>
    <property type="match status" value="1"/>
</dbReference>
<evidence type="ECO:0000313" key="5">
    <source>
        <dbReference type="EMBL" id="CAE7219487.1"/>
    </source>
</evidence>
<dbReference type="InterPro" id="IPR036291">
    <property type="entry name" value="NAD(P)-bd_dom_sf"/>
</dbReference>
<evidence type="ECO:0000313" key="6">
    <source>
        <dbReference type="Proteomes" id="UP000472372"/>
    </source>
</evidence>
<keyword evidence="2" id="KW-0521">NADP</keyword>
<gene>
    <name evidence="5" type="ORF">PTTW11_11178</name>
</gene>
<dbReference type="PRINTS" id="PR00080">
    <property type="entry name" value="SDRFAMILY"/>
</dbReference>
<dbReference type="Pfam" id="PF00106">
    <property type="entry name" value="adh_short"/>
    <property type="match status" value="1"/>
</dbReference>
<evidence type="ECO:0000256" key="4">
    <source>
        <dbReference type="RuleBase" id="RU000363"/>
    </source>
</evidence>
<dbReference type="AlphaFoldDB" id="A0A6S6WHF0"/>
<proteinExistence type="inferred from homology"/>
<evidence type="ECO:0000256" key="1">
    <source>
        <dbReference type="ARBA" id="ARBA00006484"/>
    </source>
</evidence>
<dbReference type="GO" id="GO:0016491">
    <property type="term" value="F:oxidoreductase activity"/>
    <property type="evidence" value="ECO:0007669"/>
    <property type="project" value="UniProtKB-KW"/>
</dbReference>
<protein>
    <submittedName>
        <fullName evidence="5">FabG</fullName>
    </submittedName>
</protein>
<name>A0A6S6WHF0_9PLEO</name>